<gene>
    <name evidence="3" type="primary">LOC120279467</name>
</gene>
<proteinExistence type="predicted"/>
<evidence type="ECO:0000313" key="3">
    <source>
        <dbReference type="RefSeq" id="XP_039142339.1"/>
    </source>
</evidence>
<dbReference type="RefSeq" id="XP_039142339.1">
    <property type="nucleotide sequence ID" value="XM_039286405.1"/>
</dbReference>
<dbReference type="Gene3D" id="3.80.10.10">
    <property type="entry name" value="Ribonuclease Inhibitor"/>
    <property type="match status" value="1"/>
</dbReference>
<keyword evidence="2" id="KW-1185">Reference proteome</keyword>
<dbReference type="GeneID" id="120279467"/>
<organism evidence="2 3">
    <name type="scientific">Dioscorea cayennensis subsp. rotundata</name>
    <name type="common">White Guinea yam</name>
    <name type="synonym">Dioscorea rotundata</name>
    <dbReference type="NCBI Taxonomy" id="55577"/>
    <lineage>
        <taxon>Eukaryota</taxon>
        <taxon>Viridiplantae</taxon>
        <taxon>Streptophyta</taxon>
        <taxon>Embryophyta</taxon>
        <taxon>Tracheophyta</taxon>
        <taxon>Spermatophyta</taxon>
        <taxon>Magnoliopsida</taxon>
        <taxon>Liliopsida</taxon>
        <taxon>Dioscoreales</taxon>
        <taxon>Dioscoreaceae</taxon>
        <taxon>Dioscorea</taxon>
    </lineage>
</organism>
<name>A0AB40CQP0_DIOCR</name>
<evidence type="ECO:0000313" key="2">
    <source>
        <dbReference type="Proteomes" id="UP001515500"/>
    </source>
</evidence>
<sequence length="349" mass="40128">MEDLQMLKNLHYLEIDKLEKASKSTAVLLNKPRLKTITLSCTPDSGGCNQQEMNRIVQVFDELCPPPCLDRLQIHYFFGEKYPQWMSANSISTALPELTSLHFVHCSNWPQLPQLGQLPQLKYLRIEGATSVISIGCEFLGNGKLAASAFPKLEYLMLLEMTNWEQWSLVSGEEDNEIESIKIIHFPRLQEIAICGCPKLKALPRGLNHVQTLLIRGAHSLSRISDLPTLRELRVRDCPMLDCVEKLESLQSLKITDETDDRLPKWLISFLQQRKMHHNNRFHLHLKCSAQALKGCLKGRPQYWCFLQQVPRLEAYAENGSMYLKYTKEPFSYQTNLDEDTTQLRRLGG</sequence>
<dbReference type="AlphaFoldDB" id="A0AB40CQP0"/>
<dbReference type="InterPro" id="IPR032675">
    <property type="entry name" value="LRR_dom_sf"/>
</dbReference>
<dbReference type="PANTHER" id="PTHR47186:SF49">
    <property type="entry name" value="NB-ARC DOMAIN-CONTAINING PROTEIN"/>
    <property type="match status" value="1"/>
</dbReference>
<dbReference type="Pfam" id="PF25019">
    <property type="entry name" value="LRR_R13L1-DRL21"/>
    <property type="match status" value="1"/>
</dbReference>
<protein>
    <submittedName>
        <fullName evidence="3">Disease resistance protein At3g14460 isoform X2</fullName>
    </submittedName>
</protein>
<dbReference type="SUPFAM" id="SSF52047">
    <property type="entry name" value="RNI-like"/>
    <property type="match status" value="1"/>
</dbReference>
<reference evidence="3" key="1">
    <citation type="submission" date="2025-08" db="UniProtKB">
        <authorList>
            <consortium name="RefSeq"/>
        </authorList>
    </citation>
    <scope>IDENTIFICATION</scope>
</reference>
<evidence type="ECO:0000259" key="1">
    <source>
        <dbReference type="Pfam" id="PF25019"/>
    </source>
</evidence>
<dbReference type="PANTHER" id="PTHR47186">
    <property type="entry name" value="LEUCINE-RICH REPEAT-CONTAINING PROTEIN 57"/>
    <property type="match status" value="1"/>
</dbReference>
<feature type="domain" description="R13L1/DRL21-like LRR repeat region" evidence="1">
    <location>
        <begin position="1"/>
        <end position="128"/>
    </location>
</feature>
<dbReference type="Proteomes" id="UP001515500">
    <property type="component" value="Chromosome 16"/>
</dbReference>
<dbReference type="InterPro" id="IPR056789">
    <property type="entry name" value="LRR_R13L1-DRL21"/>
</dbReference>
<accession>A0AB40CQP0</accession>